<feature type="chain" id="PRO_5044593912" evidence="1">
    <location>
        <begin position="20"/>
        <end position="203"/>
    </location>
</feature>
<dbReference type="Proteomes" id="UP000236262">
    <property type="component" value="Unassembled WGS sequence"/>
</dbReference>
<evidence type="ECO:0000256" key="1">
    <source>
        <dbReference type="SAM" id="SignalP"/>
    </source>
</evidence>
<dbReference type="AlphaFoldDB" id="A0A3G6RNQ9"/>
<keyword evidence="5" id="KW-1185">Reference proteome</keyword>
<dbReference type="EMBL" id="PPEH01000002">
    <property type="protein sequence ID" value="PNW14378.1"/>
    <property type="molecule type" value="Genomic_DNA"/>
</dbReference>
<dbReference type="KEGG" id="clac:EG342_21260"/>
<reference evidence="3 4" key="1">
    <citation type="submission" date="2018-01" db="EMBL/GenBank/DDBJ databases">
        <title>Draft genome sequences of Chryseobacterium lactis NCTC11390, Chryseobacterium oncorhynchi 701B-08, and Chryseobacterium viscerum 687B-08.</title>
        <authorList>
            <person name="Jeong J.-J."/>
            <person name="Lee Y.J."/>
            <person name="Park B."/>
            <person name="Choi I.-G."/>
            <person name="Kim K.D."/>
        </authorList>
    </citation>
    <scope>NUCLEOTIDE SEQUENCE [LARGE SCALE GENOMIC DNA]</scope>
    <source>
        <strain evidence="3 4">NCTC11390</strain>
    </source>
</reference>
<gene>
    <name evidence="3" type="ORF">C1637_05290</name>
    <name evidence="2" type="ORF">EG342_21260</name>
</gene>
<dbReference type="EMBL" id="CP033924">
    <property type="protein sequence ID" value="AZA84259.1"/>
    <property type="molecule type" value="Genomic_DNA"/>
</dbReference>
<evidence type="ECO:0000313" key="2">
    <source>
        <dbReference type="EMBL" id="AZA84259.1"/>
    </source>
</evidence>
<dbReference type="OrthoDB" id="1352116at2"/>
<accession>A0A3G6RNQ9</accession>
<evidence type="ECO:0000313" key="5">
    <source>
        <dbReference type="Proteomes" id="UP000279972"/>
    </source>
</evidence>
<name>A0A3G6RNQ9_CHRLC</name>
<evidence type="ECO:0000313" key="4">
    <source>
        <dbReference type="Proteomes" id="UP000236262"/>
    </source>
</evidence>
<feature type="signal peptide" evidence="1">
    <location>
        <begin position="1"/>
        <end position="19"/>
    </location>
</feature>
<dbReference type="RefSeq" id="WP_103289534.1">
    <property type="nucleotide sequence ID" value="NZ_CP033924.1"/>
</dbReference>
<dbReference type="Proteomes" id="UP000279972">
    <property type="component" value="Chromosome"/>
</dbReference>
<sequence length="203" mass="23387">MKRKLSLLLLIFLSFSAFSQDYKQKIAKASCECTAEMKNKNLSPKEVNTQFGLCVIKSAMPYTKELKRDYNIDTTSLGADESPEADRFFQNLSLMMMTECSDTFSDFIKNGESPSKEQKDFVLKGTITKIEKENFVVFYLMDENKNLKKLNWVTGIESNLDLPKEYSSLLNKKVTANYYTADIFDVRINDYRNMNIISSLKTD</sequence>
<reference evidence="2 5" key="2">
    <citation type="submission" date="2018-11" db="EMBL/GenBank/DDBJ databases">
        <title>Proposal to divide the Flavobacteriaceae and reorganize its genera based on Amino Acid Identity values calculated from whole genome sequences.</title>
        <authorList>
            <person name="Nicholson A.C."/>
            <person name="Gulvik C.A."/>
            <person name="Whitney A.M."/>
            <person name="Humrighouse B.W."/>
            <person name="Bell M."/>
            <person name="Holmes B."/>
            <person name="Steigerwalt A.G."/>
            <person name="Villarma A."/>
            <person name="Sheth M."/>
            <person name="Batra D."/>
            <person name="Pryor J."/>
            <person name="Bernardet J.-F."/>
            <person name="Hugo C."/>
            <person name="Kampfer P."/>
            <person name="Newman J."/>
            <person name="McQuiston J.R."/>
        </authorList>
    </citation>
    <scope>NUCLEOTIDE SEQUENCE [LARGE SCALE GENOMIC DNA]</scope>
    <source>
        <strain evidence="2 5">KC_1864</strain>
    </source>
</reference>
<proteinExistence type="predicted"/>
<keyword evidence="1" id="KW-0732">Signal</keyword>
<evidence type="ECO:0000313" key="3">
    <source>
        <dbReference type="EMBL" id="PNW14378.1"/>
    </source>
</evidence>
<organism evidence="3 4">
    <name type="scientific">Chryseobacterium lactis</name>
    <dbReference type="NCBI Taxonomy" id="1241981"/>
    <lineage>
        <taxon>Bacteria</taxon>
        <taxon>Pseudomonadati</taxon>
        <taxon>Bacteroidota</taxon>
        <taxon>Flavobacteriia</taxon>
        <taxon>Flavobacteriales</taxon>
        <taxon>Weeksellaceae</taxon>
        <taxon>Chryseobacterium group</taxon>
        <taxon>Chryseobacterium</taxon>
    </lineage>
</organism>
<protein>
    <submittedName>
        <fullName evidence="3">Uncharacterized protein</fullName>
    </submittedName>
</protein>